<dbReference type="GO" id="GO:0009941">
    <property type="term" value="C:chloroplast envelope"/>
    <property type="evidence" value="ECO:0007669"/>
    <property type="project" value="TreeGrafter"/>
</dbReference>
<accession>A0A8T2Q0N7</accession>
<dbReference type="PANTHER" id="PTHR34954">
    <property type="entry name" value="EXPRESSED PROTEIN"/>
    <property type="match status" value="1"/>
</dbReference>
<evidence type="ECO:0000313" key="1">
    <source>
        <dbReference type="EMBL" id="KAH7277163.1"/>
    </source>
</evidence>
<dbReference type="GO" id="GO:0070300">
    <property type="term" value="F:phosphatidic acid binding"/>
    <property type="evidence" value="ECO:0007669"/>
    <property type="project" value="InterPro"/>
</dbReference>
<name>A0A8T2Q0N7_CERRI</name>
<sequence length="452" mass="50595">MAPIVDSQFWNQEAESPRTVDGLLHTLPFEPPPLALQRNNRLIRSQQLLLLQEYASFPVTPSFSDGAFSLDSVIAVSGGLNWWSTVTARMQTHGLINLLREEFESNGTSFRSSNCSSKAKQLFTQTMNALGITARSRVNSNTLLSARCEVDDGIARLLSCNKLTGDAQIPWHAQASMIQKMKHHDLHLQAAWNDKCVDRRGAYWNIPHAASVDLVSHGFSGIAYRVGLYHSSGISEDSTREGAGQLPLGALPGICGQAALYWEKKKEIWKDRRSQPHKPFNLLDSCPRVLLSGVIGGLVTAENLRGGDRQERLVLRDSFPRISTDLFTSAGISTQLGHFQRWFLDFSKLDAHLNIGSVNTLAMSLHNSNQLNKDFSNFPNVEVTFQQQVAGPFCARVDSRFMLDSTFKKRPSLQDLTYSFEWSPESFGALKVVAWYSPMRNEGMMEFRLLEK</sequence>
<proteinExistence type="predicted"/>
<dbReference type="InterPro" id="IPR022244">
    <property type="entry name" value="DUF3769"/>
</dbReference>
<protein>
    <submittedName>
        <fullName evidence="1">Uncharacterized protein</fullName>
    </submittedName>
</protein>
<dbReference type="OMA" id="PMRKEGM"/>
<dbReference type="InterPro" id="IPR044160">
    <property type="entry name" value="TGD4-like"/>
</dbReference>
<dbReference type="Pfam" id="PF12600">
    <property type="entry name" value="DUF3769"/>
    <property type="match status" value="1"/>
</dbReference>
<dbReference type="EMBL" id="CM035444">
    <property type="protein sequence ID" value="KAH7277163.1"/>
    <property type="molecule type" value="Genomic_DNA"/>
</dbReference>
<organism evidence="1 2">
    <name type="scientific">Ceratopteris richardii</name>
    <name type="common">Triangle waterfern</name>
    <dbReference type="NCBI Taxonomy" id="49495"/>
    <lineage>
        <taxon>Eukaryota</taxon>
        <taxon>Viridiplantae</taxon>
        <taxon>Streptophyta</taxon>
        <taxon>Embryophyta</taxon>
        <taxon>Tracheophyta</taxon>
        <taxon>Polypodiopsida</taxon>
        <taxon>Polypodiidae</taxon>
        <taxon>Polypodiales</taxon>
        <taxon>Pteridineae</taxon>
        <taxon>Pteridaceae</taxon>
        <taxon>Parkerioideae</taxon>
        <taxon>Ceratopteris</taxon>
    </lineage>
</organism>
<dbReference type="GO" id="GO:0034196">
    <property type="term" value="P:acylglycerol transport"/>
    <property type="evidence" value="ECO:0007669"/>
    <property type="project" value="InterPro"/>
</dbReference>
<dbReference type="PANTHER" id="PTHR34954:SF3">
    <property type="entry name" value="EXPRESSED PROTEIN"/>
    <property type="match status" value="1"/>
</dbReference>
<dbReference type="OrthoDB" id="512148at2759"/>
<dbReference type="GO" id="GO:1990052">
    <property type="term" value="P:ER to chloroplast lipid transport"/>
    <property type="evidence" value="ECO:0007669"/>
    <property type="project" value="InterPro"/>
</dbReference>
<dbReference type="Proteomes" id="UP000825935">
    <property type="component" value="Chromosome 39"/>
</dbReference>
<evidence type="ECO:0000313" key="2">
    <source>
        <dbReference type="Proteomes" id="UP000825935"/>
    </source>
</evidence>
<reference evidence="1" key="1">
    <citation type="submission" date="2021-08" db="EMBL/GenBank/DDBJ databases">
        <title>WGS assembly of Ceratopteris richardii.</title>
        <authorList>
            <person name="Marchant D.B."/>
            <person name="Chen G."/>
            <person name="Jenkins J."/>
            <person name="Shu S."/>
            <person name="Leebens-Mack J."/>
            <person name="Grimwood J."/>
            <person name="Schmutz J."/>
            <person name="Soltis P."/>
            <person name="Soltis D."/>
            <person name="Chen Z.-H."/>
        </authorList>
    </citation>
    <scope>NUCLEOTIDE SEQUENCE</scope>
    <source>
        <strain evidence="1">Whitten #5841</strain>
        <tissue evidence="1">Leaf</tissue>
    </source>
</reference>
<dbReference type="AlphaFoldDB" id="A0A8T2Q0N7"/>
<gene>
    <name evidence="1" type="ORF">KP509_39G037000</name>
</gene>
<comment type="caution">
    <text evidence="1">The sequence shown here is derived from an EMBL/GenBank/DDBJ whole genome shotgun (WGS) entry which is preliminary data.</text>
</comment>
<keyword evidence="2" id="KW-1185">Reference proteome</keyword>